<proteinExistence type="predicted"/>
<dbReference type="AlphaFoldDB" id="G0N958"/>
<name>G0N958_CAEBE</name>
<sequence length="66" mass="7792">MSHVRPWSVHTTPAPQPFFFFFRLLAFLGKKVGKDCGDPWSAHKAFSFFLWHRCADHLAFHRSQIF</sequence>
<gene>
    <name evidence="1" type="ORF">CAEBREN_08179</name>
</gene>
<reference evidence="2" key="1">
    <citation type="submission" date="2011-07" db="EMBL/GenBank/DDBJ databases">
        <authorList>
            <consortium name="Caenorhabditis brenneri Sequencing and Analysis Consortium"/>
            <person name="Wilson R.K."/>
        </authorList>
    </citation>
    <scope>NUCLEOTIDE SEQUENCE [LARGE SCALE GENOMIC DNA]</scope>
    <source>
        <strain evidence="2">PB2801</strain>
    </source>
</reference>
<evidence type="ECO:0000313" key="1">
    <source>
        <dbReference type="EMBL" id="EGT55427.1"/>
    </source>
</evidence>
<dbReference type="EMBL" id="GL379851">
    <property type="protein sequence ID" value="EGT55427.1"/>
    <property type="molecule type" value="Genomic_DNA"/>
</dbReference>
<dbReference type="InParanoid" id="G0N958"/>
<organism evidence="2">
    <name type="scientific">Caenorhabditis brenneri</name>
    <name type="common">Nematode worm</name>
    <dbReference type="NCBI Taxonomy" id="135651"/>
    <lineage>
        <taxon>Eukaryota</taxon>
        <taxon>Metazoa</taxon>
        <taxon>Ecdysozoa</taxon>
        <taxon>Nematoda</taxon>
        <taxon>Chromadorea</taxon>
        <taxon>Rhabditida</taxon>
        <taxon>Rhabditina</taxon>
        <taxon>Rhabditomorpha</taxon>
        <taxon>Rhabditoidea</taxon>
        <taxon>Rhabditidae</taxon>
        <taxon>Peloderinae</taxon>
        <taxon>Caenorhabditis</taxon>
    </lineage>
</organism>
<protein>
    <submittedName>
        <fullName evidence="1">Uncharacterized protein</fullName>
    </submittedName>
</protein>
<dbReference type="HOGENOM" id="CLU_2833448_0_0_1"/>
<accession>G0N958</accession>
<evidence type="ECO:0000313" key="2">
    <source>
        <dbReference type="Proteomes" id="UP000008068"/>
    </source>
</evidence>
<keyword evidence="2" id="KW-1185">Reference proteome</keyword>
<dbReference type="Proteomes" id="UP000008068">
    <property type="component" value="Unassembled WGS sequence"/>
</dbReference>